<dbReference type="AlphaFoldDB" id="A0A2Z6S067"/>
<name>A0A2Z6S067_9GLOM</name>
<proteinExistence type="predicted"/>
<dbReference type="Proteomes" id="UP000247702">
    <property type="component" value="Unassembled WGS sequence"/>
</dbReference>
<reference evidence="3" key="2">
    <citation type="submission" date="2019-10" db="EMBL/GenBank/DDBJ databases">
        <title>Conservation and host-specific expression of non-tandemly repeated heterogenous ribosome RNA gene in arbuscular mycorrhizal fungi.</title>
        <authorList>
            <person name="Maeda T."/>
            <person name="Kobayashi Y."/>
            <person name="Nakagawa T."/>
            <person name="Ezawa T."/>
            <person name="Yamaguchi K."/>
            <person name="Bino T."/>
            <person name="Nishimoto Y."/>
            <person name="Shigenobu S."/>
            <person name="Kawaguchi M."/>
        </authorList>
    </citation>
    <scope>NUCLEOTIDE SEQUENCE</scope>
    <source>
        <strain evidence="3">HR1</strain>
    </source>
</reference>
<sequence>MSNNYGQKTSPYNQKISLDNNAKICTDCKETSDFVKLFSNKLDKLEEVIRDFYKNPAKENKNNQLSIFNAKFTLNNVPCELEYNLSEFSLENLHILAISTTQSSDNKHPSSISSNETIDNESDDK</sequence>
<protein>
    <submittedName>
        <fullName evidence="2">Uncharacterized protein</fullName>
    </submittedName>
</protein>
<dbReference type="EMBL" id="BEXD01004244">
    <property type="protein sequence ID" value="GBC08758.1"/>
    <property type="molecule type" value="Genomic_DNA"/>
</dbReference>
<keyword evidence="4" id="KW-1185">Reference proteome</keyword>
<gene>
    <name evidence="3" type="ORF">RCL2_002787400</name>
    <name evidence="2" type="ORF">RclHR1_08360004</name>
</gene>
<evidence type="ECO:0000256" key="1">
    <source>
        <dbReference type="SAM" id="MobiDB-lite"/>
    </source>
</evidence>
<reference evidence="2 4" key="1">
    <citation type="submission" date="2017-11" db="EMBL/GenBank/DDBJ databases">
        <title>The genome of Rhizophagus clarus HR1 reveals common genetic basis of auxotrophy among arbuscular mycorrhizal fungi.</title>
        <authorList>
            <person name="Kobayashi Y."/>
        </authorList>
    </citation>
    <scope>NUCLEOTIDE SEQUENCE [LARGE SCALE GENOMIC DNA]</scope>
    <source>
        <strain evidence="2 4">HR1</strain>
    </source>
</reference>
<dbReference type="Proteomes" id="UP000615446">
    <property type="component" value="Unassembled WGS sequence"/>
</dbReference>
<evidence type="ECO:0000313" key="2">
    <source>
        <dbReference type="EMBL" id="GBC08758.1"/>
    </source>
</evidence>
<accession>A0A2Z6S067</accession>
<dbReference type="EMBL" id="BLAL01000300">
    <property type="protein sequence ID" value="GET01467.1"/>
    <property type="molecule type" value="Genomic_DNA"/>
</dbReference>
<evidence type="ECO:0000313" key="4">
    <source>
        <dbReference type="Proteomes" id="UP000247702"/>
    </source>
</evidence>
<comment type="caution">
    <text evidence="2">The sequence shown here is derived from an EMBL/GenBank/DDBJ whole genome shotgun (WGS) entry which is preliminary data.</text>
</comment>
<feature type="region of interest" description="Disordered" evidence="1">
    <location>
        <begin position="101"/>
        <end position="125"/>
    </location>
</feature>
<evidence type="ECO:0000313" key="3">
    <source>
        <dbReference type="EMBL" id="GET01467.1"/>
    </source>
</evidence>
<dbReference type="OrthoDB" id="2383906at2759"/>
<organism evidence="2 4">
    <name type="scientific">Rhizophagus clarus</name>
    <dbReference type="NCBI Taxonomy" id="94130"/>
    <lineage>
        <taxon>Eukaryota</taxon>
        <taxon>Fungi</taxon>
        <taxon>Fungi incertae sedis</taxon>
        <taxon>Mucoromycota</taxon>
        <taxon>Glomeromycotina</taxon>
        <taxon>Glomeromycetes</taxon>
        <taxon>Glomerales</taxon>
        <taxon>Glomeraceae</taxon>
        <taxon>Rhizophagus</taxon>
    </lineage>
</organism>
<feature type="compositionally biased region" description="Polar residues" evidence="1">
    <location>
        <begin position="101"/>
        <end position="117"/>
    </location>
</feature>